<name>A0A0A8Z382_ARUDO</name>
<evidence type="ECO:0000313" key="1">
    <source>
        <dbReference type="EMBL" id="JAD29317.1"/>
    </source>
</evidence>
<dbReference type="EMBL" id="GBRH01268578">
    <property type="protein sequence ID" value="JAD29317.1"/>
    <property type="molecule type" value="Transcribed_RNA"/>
</dbReference>
<dbReference type="AlphaFoldDB" id="A0A0A8Z382"/>
<accession>A0A0A8Z382</accession>
<reference evidence="1" key="2">
    <citation type="journal article" date="2015" name="Data Brief">
        <title>Shoot transcriptome of the giant reed, Arundo donax.</title>
        <authorList>
            <person name="Barrero R.A."/>
            <person name="Guerrero F.D."/>
            <person name="Moolhuijzen P."/>
            <person name="Goolsby J.A."/>
            <person name="Tidwell J."/>
            <person name="Bellgard S.E."/>
            <person name="Bellgard M.I."/>
        </authorList>
    </citation>
    <scope>NUCLEOTIDE SEQUENCE</scope>
    <source>
        <tissue evidence="1">Shoot tissue taken approximately 20 cm above the soil surface</tissue>
    </source>
</reference>
<sequence>MQKLNLYIIPQARIHNLSLQLTLDSQIKQAQHRDLYLMKICKHTGEESILVKRRP</sequence>
<proteinExistence type="predicted"/>
<reference evidence="1" key="1">
    <citation type="submission" date="2014-09" db="EMBL/GenBank/DDBJ databases">
        <authorList>
            <person name="Magalhaes I.L.F."/>
            <person name="Oliveira U."/>
            <person name="Santos F.R."/>
            <person name="Vidigal T.H.D.A."/>
            <person name="Brescovit A.D."/>
            <person name="Santos A.J."/>
        </authorList>
    </citation>
    <scope>NUCLEOTIDE SEQUENCE</scope>
    <source>
        <tissue evidence="1">Shoot tissue taken approximately 20 cm above the soil surface</tissue>
    </source>
</reference>
<protein>
    <submittedName>
        <fullName evidence="1">Uncharacterized protein</fullName>
    </submittedName>
</protein>
<organism evidence="1">
    <name type="scientific">Arundo donax</name>
    <name type="common">Giant reed</name>
    <name type="synonym">Donax arundinaceus</name>
    <dbReference type="NCBI Taxonomy" id="35708"/>
    <lineage>
        <taxon>Eukaryota</taxon>
        <taxon>Viridiplantae</taxon>
        <taxon>Streptophyta</taxon>
        <taxon>Embryophyta</taxon>
        <taxon>Tracheophyta</taxon>
        <taxon>Spermatophyta</taxon>
        <taxon>Magnoliopsida</taxon>
        <taxon>Liliopsida</taxon>
        <taxon>Poales</taxon>
        <taxon>Poaceae</taxon>
        <taxon>PACMAD clade</taxon>
        <taxon>Arundinoideae</taxon>
        <taxon>Arundineae</taxon>
        <taxon>Arundo</taxon>
    </lineage>
</organism>